<evidence type="ECO:0000256" key="3">
    <source>
        <dbReference type="ARBA" id="ARBA00022840"/>
    </source>
</evidence>
<dbReference type="Proteomes" id="UP000294901">
    <property type="component" value="Unassembled WGS sequence"/>
</dbReference>
<dbReference type="InterPro" id="IPR003439">
    <property type="entry name" value="ABC_transporter-like_ATP-bd"/>
</dbReference>
<name>A0A4R6JPG4_9ACTN</name>
<evidence type="ECO:0000256" key="2">
    <source>
        <dbReference type="ARBA" id="ARBA00022741"/>
    </source>
</evidence>
<dbReference type="PROSITE" id="PS50893">
    <property type="entry name" value="ABC_TRANSPORTER_2"/>
    <property type="match status" value="1"/>
</dbReference>
<dbReference type="PANTHER" id="PTHR42939:SF1">
    <property type="entry name" value="ABC TRANSPORTER ATP-BINDING PROTEIN ALBC-RELATED"/>
    <property type="match status" value="1"/>
</dbReference>
<dbReference type="InterPro" id="IPR051782">
    <property type="entry name" value="ABC_Transporter_VariousFunc"/>
</dbReference>
<dbReference type="GO" id="GO:0016887">
    <property type="term" value="F:ATP hydrolysis activity"/>
    <property type="evidence" value="ECO:0007669"/>
    <property type="project" value="InterPro"/>
</dbReference>
<protein>
    <submittedName>
        <fullName evidence="5">ABC-2 type transport system ATP-binding protein</fullName>
    </submittedName>
</protein>
<feature type="domain" description="ABC transporter" evidence="4">
    <location>
        <begin position="5"/>
        <end position="230"/>
    </location>
</feature>
<dbReference type="RefSeq" id="WP_133872820.1">
    <property type="nucleotide sequence ID" value="NZ_BOMD01000022.1"/>
</dbReference>
<reference evidence="5 6" key="1">
    <citation type="submission" date="2019-03" db="EMBL/GenBank/DDBJ databases">
        <title>Sequencing the genomes of 1000 actinobacteria strains.</title>
        <authorList>
            <person name="Klenk H.-P."/>
        </authorList>
    </citation>
    <scope>NUCLEOTIDE SEQUENCE [LARGE SCALE GENOMIC DNA]</scope>
    <source>
        <strain evidence="5 6">DSM 43805</strain>
    </source>
</reference>
<evidence type="ECO:0000313" key="5">
    <source>
        <dbReference type="EMBL" id="TDO38320.1"/>
    </source>
</evidence>
<organism evidence="5 6">
    <name type="scientific">Paractinoplanes brasiliensis</name>
    <dbReference type="NCBI Taxonomy" id="52695"/>
    <lineage>
        <taxon>Bacteria</taxon>
        <taxon>Bacillati</taxon>
        <taxon>Actinomycetota</taxon>
        <taxon>Actinomycetes</taxon>
        <taxon>Micromonosporales</taxon>
        <taxon>Micromonosporaceae</taxon>
        <taxon>Paractinoplanes</taxon>
    </lineage>
</organism>
<evidence type="ECO:0000313" key="6">
    <source>
        <dbReference type="Proteomes" id="UP000294901"/>
    </source>
</evidence>
<evidence type="ECO:0000256" key="1">
    <source>
        <dbReference type="ARBA" id="ARBA00022448"/>
    </source>
</evidence>
<dbReference type="SMART" id="SM00382">
    <property type="entry name" value="AAA"/>
    <property type="match status" value="1"/>
</dbReference>
<keyword evidence="6" id="KW-1185">Reference proteome</keyword>
<dbReference type="OrthoDB" id="9804819at2"/>
<dbReference type="GO" id="GO:0005524">
    <property type="term" value="F:ATP binding"/>
    <property type="evidence" value="ECO:0007669"/>
    <property type="project" value="UniProtKB-KW"/>
</dbReference>
<dbReference type="PANTHER" id="PTHR42939">
    <property type="entry name" value="ABC TRANSPORTER ATP-BINDING PROTEIN ALBC-RELATED"/>
    <property type="match status" value="1"/>
</dbReference>
<dbReference type="Gene3D" id="3.40.50.300">
    <property type="entry name" value="P-loop containing nucleotide triphosphate hydrolases"/>
    <property type="match status" value="1"/>
</dbReference>
<evidence type="ECO:0000259" key="4">
    <source>
        <dbReference type="PROSITE" id="PS50893"/>
    </source>
</evidence>
<gene>
    <name evidence="5" type="ORF">C8E87_1972</name>
</gene>
<comment type="caution">
    <text evidence="5">The sequence shown here is derived from an EMBL/GenBank/DDBJ whole genome shotgun (WGS) entry which is preliminary data.</text>
</comment>
<keyword evidence="2" id="KW-0547">Nucleotide-binding</keyword>
<dbReference type="EMBL" id="SNWR01000001">
    <property type="protein sequence ID" value="TDO38320.1"/>
    <property type="molecule type" value="Genomic_DNA"/>
</dbReference>
<dbReference type="CDD" id="cd03230">
    <property type="entry name" value="ABC_DR_subfamily_A"/>
    <property type="match status" value="1"/>
</dbReference>
<sequence length="295" mass="31847">MDIVLEADRLGKRYGSAWALRDCSLRLPAGRVAALVGPNGAGKSTLLHLAVGLLRPDAGAVRVFGRAPYDDIAVLSDVGFVAQDTPLYRDFTADELFTMGAKLNRRFDTALAHRRLAQIGIPHDKPVGKLSGGQRAQVALALAMAKRPRLLLLDEPVASIDPLGRREFLQALMGVVAETGTTVLLSSHILADLERTCDYLIVLHASRVKLAGDVSALLAEHRQLAGPRGDGRLPAGVAQVMRAEHTDRQSTLLVRTNAVLRDSAWKAYDVTLEDLILAYLGDADSRPQTAWEVPA</sequence>
<keyword evidence="3 5" id="KW-0067">ATP-binding</keyword>
<dbReference type="InterPro" id="IPR027417">
    <property type="entry name" value="P-loop_NTPase"/>
</dbReference>
<dbReference type="SUPFAM" id="SSF52540">
    <property type="entry name" value="P-loop containing nucleoside triphosphate hydrolases"/>
    <property type="match status" value="1"/>
</dbReference>
<dbReference type="AlphaFoldDB" id="A0A4R6JPG4"/>
<dbReference type="Pfam" id="PF00005">
    <property type="entry name" value="ABC_tran"/>
    <property type="match status" value="1"/>
</dbReference>
<accession>A0A4R6JPG4</accession>
<proteinExistence type="predicted"/>
<keyword evidence="1" id="KW-0813">Transport</keyword>
<dbReference type="InterPro" id="IPR003593">
    <property type="entry name" value="AAA+_ATPase"/>
</dbReference>